<reference evidence="3" key="1">
    <citation type="journal article" date="2019" name="Int. J. Syst. Evol. Microbiol.">
        <title>The Global Catalogue of Microorganisms (GCM) 10K type strain sequencing project: providing services to taxonomists for standard genome sequencing and annotation.</title>
        <authorList>
            <consortium name="The Broad Institute Genomics Platform"/>
            <consortium name="The Broad Institute Genome Sequencing Center for Infectious Disease"/>
            <person name="Wu L."/>
            <person name="Ma J."/>
        </authorList>
    </citation>
    <scope>NUCLEOTIDE SEQUENCE [LARGE SCALE GENOMIC DNA]</scope>
    <source>
        <strain evidence="3">NBRC 110107</strain>
    </source>
</reference>
<dbReference type="EMBL" id="BSOY01000077">
    <property type="protein sequence ID" value="GLS02539.1"/>
    <property type="molecule type" value="Genomic_DNA"/>
</dbReference>
<dbReference type="RefSeq" id="WP_284223411.1">
    <property type="nucleotide sequence ID" value="NZ_BSOY01000077.1"/>
</dbReference>
<name>A0ABQ6BM60_9CAUL</name>
<gene>
    <name evidence="2" type="ORF">GCM10007859_25630</name>
</gene>
<keyword evidence="1" id="KW-1133">Transmembrane helix</keyword>
<keyword evidence="1" id="KW-0812">Transmembrane</keyword>
<feature type="transmembrane region" description="Helical" evidence="1">
    <location>
        <begin position="108"/>
        <end position="127"/>
    </location>
</feature>
<evidence type="ECO:0000313" key="3">
    <source>
        <dbReference type="Proteomes" id="UP001156921"/>
    </source>
</evidence>
<feature type="transmembrane region" description="Helical" evidence="1">
    <location>
        <begin position="77"/>
        <end position="96"/>
    </location>
</feature>
<comment type="caution">
    <text evidence="2">The sequence shown here is derived from an EMBL/GenBank/DDBJ whole genome shotgun (WGS) entry which is preliminary data.</text>
</comment>
<keyword evidence="3" id="KW-1185">Reference proteome</keyword>
<proteinExistence type="predicted"/>
<organism evidence="2 3">
    <name type="scientific">Brevundimonas denitrificans</name>
    <dbReference type="NCBI Taxonomy" id="1443434"/>
    <lineage>
        <taxon>Bacteria</taxon>
        <taxon>Pseudomonadati</taxon>
        <taxon>Pseudomonadota</taxon>
        <taxon>Alphaproteobacteria</taxon>
        <taxon>Caulobacterales</taxon>
        <taxon>Caulobacteraceae</taxon>
        <taxon>Brevundimonas</taxon>
    </lineage>
</organism>
<protein>
    <submittedName>
        <fullName evidence="2">Uncharacterized protein</fullName>
    </submittedName>
</protein>
<dbReference type="Proteomes" id="UP001156921">
    <property type="component" value="Unassembled WGS sequence"/>
</dbReference>
<feature type="transmembrane region" description="Helical" evidence="1">
    <location>
        <begin position="29"/>
        <end position="46"/>
    </location>
</feature>
<evidence type="ECO:0000313" key="2">
    <source>
        <dbReference type="EMBL" id="GLS02539.1"/>
    </source>
</evidence>
<feature type="transmembrane region" description="Helical" evidence="1">
    <location>
        <begin position="53"/>
        <end position="71"/>
    </location>
</feature>
<evidence type="ECO:0000256" key="1">
    <source>
        <dbReference type="SAM" id="Phobius"/>
    </source>
</evidence>
<sequence>MSPIYAVSLVLLIVSAALALWRGGWSERATAVVLVLTWIGTALAPFNHTEPPWVAIGLDGAAMLFLLYLALYSKRRWTVWATAFQFLLMANHLAFVRFHELEQWAYVTAYYVWGDAVLLSLIAGVLWRARDASPKAVQDAGRID</sequence>
<keyword evidence="1" id="KW-0472">Membrane</keyword>
<accession>A0ABQ6BM60</accession>